<keyword evidence="10 12" id="KW-0472">Membrane</keyword>
<evidence type="ECO:0000256" key="2">
    <source>
        <dbReference type="ARBA" id="ARBA00022448"/>
    </source>
</evidence>
<feature type="transmembrane region" description="Helical" evidence="12">
    <location>
        <begin position="436"/>
        <end position="458"/>
    </location>
</feature>
<evidence type="ECO:0000256" key="4">
    <source>
        <dbReference type="ARBA" id="ARBA00022597"/>
    </source>
</evidence>
<feature type="transmembrane region" description="Helical" evidence="12">
    <location>
        <begin position="149"/>
        <end position="168"/>
    </location>
</feature>
<dbReference type="EMBL" id="QOHO01000057">
    <property type="protein sequence ID" value="RFZ77581.1"/>
    <property type="molecule type" value="Genomic_DNA"/>
</dbReference>
<reference evidence="15 16" key="1">
    <citation type="submission" date="2018-07" db="EMBL/GenBank/DDBJ databases">
        <title>New species, Clostridium PI-S10-A1B.</title>
        <authorList>
            <person name="Krishna G."/>
            <person name="Summeta K."/>
            <person name="Shikha S."/>
            <person name="Prabhu P.B."/>
            <person name="Suresh K."/>
        </authorList>
    </citation>
    <scope>NUCLEOTIDE SEQUENCE [LARGE SCALE GENOMIC DNA]</scope>
    <source>
        <strain evidence="15 16">PI-S10-A1B</strain>
    </source>
</reference>
<proteinExistence type="predicted"/>
<keyword evidence="2" id="KW-0813">Transport</keyword>
<dbReference type="Gene3D" id="3.30.1360.60">
    <property type="entry name" value="Glucose permease domain IIB"/>
    <property type="match status" value="1"/>
</dbReference>
<evidence type="ECO:0000256" key="7">
    <source>
        <dbReference type="ARBA" id="ARBA00022692"/>
    </source>
</evidence>
<keyword evidence="4" id="KW-0762">Sugar transport</keyword>
<dbReference type="InterPro" id="IPR003352">
    <property type="entry name" value="PTS_EIIC"/>
</dbReference>
<dbReference type="PROSITE" id="PS01035">
    <property type="entry name" value="PTS_EIIB_TYPE_1_CYS"/>
    <property type="match status" value="1"/>
</dbReference>
<gene>
    <name evidence="15" type="ORF">DS742_17345</name>
</gene>
<evidence type="ECO:0000256" key="9">
    <source>
        <dbReference type="ARBA" id="ARBA00022989"/>
    </source>
</evidence>
<evidence type="ECO:0000256" key="1">
    <source>
        <dbReference type="ARBA" id="ARBA00004651"/>
    </source>
</evidence>
<keyword evidence="6" id="KW-0598">Phosphotransferase system</keyword>
<evidence type="ECO:0000256" key="6">
    <source>
        <dbReference type="ARBA" id="ARBA00022683"/>
    </source>
</evidence>
<evidence type="ECO:0000259" key="14">
    <source>
        <dbReference type="PROSITE" id="PS51103"/>
    </source>
</evidence>
<dbReference type="InterPro" id="IPR013013">
    <property type="entry name" value="PTS_EIIC_1"/>
</dbReference>
<feature type="transmembrane region" description="Helical" evidence="12">
    <location>
        <begin position="180"/>
        <end position="199"/>
    </location>
</feature>
<feature type="transmembrane region" description="Helical" evidence="12">
    <location>
        <begin position="211"/>
        <end position="235"/>
    </location>
</feature>
<comment type="caution">
    <text evidence="15">The sequence shown here is derived from an EMBL/GenBank/DDBJ whole genome shotgun (WGS) entry which is preliminary data.</text>
</comment>
<evidence type="ECO:0000313" key="15">
    <source>
        <dbReference type="EMBL" id="RFZ77581.1"/>
    </source>
</evidence>
<dbReference type="OrthoDB" id="92465at2"/>
<evidence type="ECO:0000256" key="11">
    <source>
        <dbReference type="PROSITE-ProRule" id="PRU00421"/>
    </source>
</evidence>
<accession>A0A3E2N9L4</accession>
<dbReference type="InterPro" id="IPR001996">
    <property type="entry name" value="PTS_IIB_1"/>
</dbReference>
<keyword evidence="8" id="KW-0418">Kinase</keyword>
<dbReference type="GO" id="GO:0090589">
    <property type="term" value="F:protein-phosphocysteine-trehalose phosphotransferase system transporter activity"/>
    <property type="evidence" value="ECO:0007669"/>
    <property type="project" value="TreeGrafter"/>
</dbReference>
<dbReference type="Proteomes" id="UP000260680">
    <property type="component" value="Unassembled WGS sequence"/>
</dbReference>
<dbReference type="RefSeq" id="WP_117418244.1">
    <property type="nucleotide sequence ID" value="NZ_QOHO01000057.1"/>
</dbReference>
<dbReference type="PANTHER" id="PTHR30175">
    <property type="entry name" value="PHOSPHOTRANSFERASE SYSTEM TRANSPORT PROTEIN"/>
    <property type="match status" value="1"/>
</dbReference>
<organism evidence="15 16">
    <name type="scientific">Lacrimispora amygdalina</name>
    <dbReference type="NCBI Taxonomy" id="253257"/>
    <lineage>
        <taxon>Bacteria</taxon>
        <taxon>Bacillati</taxon>
        <taxon>Bacillota</taxon>
        <taxon>Clostridia</taxon>
        <taxon>Lachnospirales</taxon>
        <taxon>Lachnospiraceae</taxon>
        <taxon>Lacrimispora</taxon>
    </lineage>
</organism>
<evidence type="ECO:0000259" key="13">
    <source>
        <dbReference type="PROSITE" id="PS51098"/>
    </source>
</evidence>
<feature type="transmembrane region" description="Helical" evidence="12">
    <location>
        <begin position="294"/>
        <end position="316"/>
    </location>
</feature>
<keyword evidence="3" id="KW-1003">Cell membrane</keyword>
<dbReference type="Pfam" id="PF00367">
    <property type="entry name" value="PTS_EIIB"/>
    <property type="match status" value="1"/>
</dbReference>
<dbReference type="AlphaFoldDB" id="A0A3E2N9L4"/>
<dbReference type="PROSITE" id="PS51098">
    <property type="entry name" value="PTS_EIIB_TYPE_1"/>
    <property type="match status" value="1"/>
</dbReference>
<evidence type="ECO:0000256" key="8">
    <source>
        <dbReference type="ARBA" id="ARBA00022777"/>
    </source>
</evidence>
<feature type="transmembrane region" description="Helical" evidence="12">
    <location>
        <begin position="256"/>
        <end position="282"/>
    </location>
</feature>
<evidence type="ECO:0000256" key="12">
    <source>
        <dbReference type="SAM" id="Phobius"/>
    </source>
</evidence>
<evidence type="ECO:0000256" key="5">
    <source>
        <dbReference type="ARBA" id="ARBA00022679"/>
    </source>
</evidence>
<name>A0A3E2N9L4_9FIRM</name>
<evidence type="ECO:0000256" key="10">
    <source>
        <dbReference type="ARBA" id="ARBA00023136"/>
    </source>
</evidence>
<feature type="domain" description="PTS EIIC type-1" evidence="14">
    <location>
        <begin position="110"/>
        <end position="462"/>
    </location>
</feature>
<dbReference type="InterPro" id="IPR050558">
    <property type="entry name" value="PTS_Sugar-Specific_Components"/>
</dbReference>
<dbReference type="InterPro" id="IPR018113">
    <property type="entry name" value="PTrfase_EIIB_Cys"/>
</dbReference>
<dbReference type="Pfam" id="PF02378">
    <property type="entry name" value="PTS_EIIC"/>
    <property type="match status" value="1"/>
</dbReference>
<feature type="transmembrane region" description="Helical" evidence="12">
    <location>
        <begin position="391"/>
        <end position="410"/>
    </location>
</feature>
<dbReference type="PANTHER" id="PTHR30175:SF1">
    <property type="entry name" value="PTS SYSTEM ARBUTIN-, CELLOBIOSE-, AND SALICIN-SPECIFIC EIIBC COMPONENT-RELATED"/>
    <property type="match status" value="1"/>
</dbReference>
<dbReference type="CDD" id="cd00212">
    <property type="entry name" value="PTS_IIB_glc"/>
    <property type="match status" value="1"/>
</dbReference>
<evidence type="ECO:0000313" key="16">
    <source>
        <dbReference type="Proteomes" id="UP000260680"/>
    </source>
</evidence>
<dbReference type="GO" id="GO:0009401">
    <property type="term" value="P:phosphoenolpyruvate-dependent sugar phosphotransferase system"/>
    <property type="evidence" value="ECO:0007669"/>
    <property type="project" value="UniProtKB-KW"/>
</dbReference>
<feature type="domain" description="PTS EIIB type-1" evidence="13">
    <location>
        <begin position="4"/>
        <end position="86"/>
    </location>
</feature>
<feature type="active site" description="Phosphocysteine intermediate; for EIIB activity" evidence="11">
    <location>
        <position position="26"/>
    </location>
</feature>
<dbReference type="InterPro" id="IPR036878">
    <property type="entry name" value="Glu_permease_IIB"/>
</dbReference>
<dbReference type="PROSITE" id="PS51103">
    <property type="entry name" value="PTS_EIIC_TYPE_1"/>
    <property type="match status" value="1"/>
</dbReference>
<feature type="transmembrane region" description="Helical" evidence="12">
    <location>
        <begin position="107"/>
        <end position="129"/>
    </location>
</feature>
<comment type="subcellular location">
    <subcellularLocation>
        <location evidence="1">Cell membrane</location>
        <topology evidence="1">Multi-pass membrane protein</topology>
    </subcellularLocation>
</comment>
<evidence type="ECO:0000256" key="3">
    <source>
        <dbReference type="ARBA" id="ARBA00022475"/>
    </source>
</evidence>
<dbReference type="GO" id="GO:0008982">
    <property type="term" value="F:protein-N(PI)-phosphohistidine-sugar phosphotransferase activity"/>
    <property type="evidence" value="ECO:0007669"/>
    <property type="project" value="InterPro"/>
</dbReference>
<protein>
    <submittedName>
        <fullName evidence="15">PTS beta-glucoside transporter subunit EIIBCA</fullName>
    </submittedName>
</protein>
<sequence>MDHKVLAETVWDLVGGSSNVEQVTHCATRLRFNLRDRTKVQMESLKATSGVLGVVSKDTSFQVIIGAEVPNVYKYLSASGERTSGTSSDSGKEAAHKINKRGNWGSLFVYTITGIFVPILPPLTAAGMLKALLAILTTFKLVTNTSPTYVVINFMADAMFYFMPIFLANSAAKKFNCNPYLAMMLGGILLHPNFINMVTAGKEAGTMSSVFAIPIYNATYSASVIPIILSVWFMSKVEPIADRISPKMIKYFTRPMLTILVSGIVMLTALGPIGYIISQFIASVVNTINTVAGWIIPTAMGAFLPFMVMVGIHHGLTPIGINNRMTIGYDTIVYPGQLASNVAQGAAALAVSIKSKNKELKQLSSVTGVTAVCGITEPVLFGVTMRIKTNLIAAMCGGGAGGLFMGLIGVKNFSGGSPGLLTLPSYIGLDTPMSNFYFAAAGSGIAFIVSFVIAFILYKDQI</sequence>
<keyword evidence="5" id="KW-0808">Transferase</keyword>
<keyword evidence="9 12" id="KW-1133">Transmembrane helix</keyword>
<dbReference type="FunFam" id="3.30.1360.60:FF:000001">
    <property type="entry name" value="PTS system glucose-specific IIBC component PtsG"/>
    <property type="match status" value="1"/>
</dbReference>
<dbReference type="GO" id="GO:0016301">
    <property type="term" value="F:kinase activity"/>
    <property type="evidence" value="ECO:0007669"/>
    <property type="project" value="UniProtKB-KW"/>
</dbReference>
<dbReference type="GO" id="GO:0015771">
    <property type="term" value="P:trehalose transport"/>
    <property type="evidence" value="ECO:0007669"/>
    <property type="project" value="TreeGrafter"/>
</dbReference>
<dbReference type="GO" id="GO:0005886">
    <property type="term" value="C:plasma membrane"/>
    <property type="evidence" value="ECO:0007669"/>
    <property type="project" value="UniProtKB-SubCell"/>
</dbReference>
<keyword evidence="7 12" id="KW-0812">Transmembrane</keyword>
<dbReference type="SUPFAM" id="SSF55604">
    <property type="entry name" value="Glucose permease domain IIB"/>
    <property type="match status" value="1"/>
</dbReference>